<accession>A0A8H4J6L6</accession>
<feature type="region of interest" description="Disordered" evidence="1">
    <location>
        <begin position="243"/>
        <end position="276"/>
    </location>
</feature>
<sequence length="604" mass="68640">MQFVMFSRFFLAWREATTGHQQFLGDLSADRHSKPIFLTLSLSGEGCTLLVYLHVPIKVNATSKGLRNFYVVMSAESFQTEVGSTSPAVSRFVYDAGEPVELAKAGVQTGADLLRARFVLKEPSPVVMPVPEVVKDVNERSRGLLLSLKSLSRATSFDLYIQDRDIISESMNVFLEMLCTGTMRSPEIDWKSTFNGRCWGTNSWESYGVGDEEPMPRSWNPLVEDLPPSYDRVVQTSTSRAPPIIFAEPGTHPDFSKGPAQHPGPDYCPDTESASSTIDLETDTEPADVGALDGAHRPADGKDFHQKVRDGQHISQQMTKEQHPTQEEEKERRGTRADLELNGNHQEESGKRKAGEALSDAETIIMEPRVRKWKRKTDRKRVPHRDAETLERKFDSEIDHVMEHLDLPLPPQSVFKGGPNRKLLDKVQWPLFQDAALWLSAAWTRNPSALKDYWLECNLLSQAIRLRDRFEFRNIRLKCMYMFAYELRKSEDKGLSVCALRDRPQWMAEFIFRRLGPGHDTLIMDDLCALYHSSCHWIQVGGDEGPQSPGNEREYARREQAFHLQMAACIFLALILDNRRWPMDDQQAWQKATPSGARNRASQG</sequence>
<dbReference type="OrthoDB" id="10682923at2759"/>
<evidence type="ECO:0000313" key="3">
    <source>
        <dbReference type="Proteomes" id="UP000572817"/>
    </source>
</evidence>
<organism evidence="2 3">
    <name type="scientific">Botryosphaeria dothidea</name>
    <dbReference type="NCBI Taxonomy" id="55169"/>
    <lineage>
        <taxon>Eukaryota</taxon>
        <taxon>Fungi</taxon>
        <taxon>Dikarya</taxon>
        <taxon>Ascomycota</taxon>
        <taxon>Pezizomycotina</taxon>
        <taxon>Dothideomycetes</taxon>
        <taxon>Dothideomycetes incertae sedis</taxon>
        <taxon>Botryosphaeriales</taxon>
        <taxon>Botryosphaeriaceae</taxon>
        <taxon>Botryosphaeria</taxon>
    </lineage>
</organism>
<gene>
    <name evidence="2" type="ORF">GTA08_BOTSDO01547</name>
</gene>
<dbReference type="Proteomes" id="UP000572817">
    <property type="component" value="Unassembled WGS sequence"/>
</dbReference>
<comment type="caution">
    <text evidence="2">The sequence shown here is derived from an EMBL/GenBank/DDBJ whole genome shotgun (WGS) entry which is preliminary data.</text>
</comment>
<proteinExistence type="predicted"/>
<dbReference type="EMBL" id="WWBZ02000001">
    <property type="protein sequence ID" value="KAF4314057.1"/>
    <property type="molecule type" value="Genomic_DNA"/>
</dbReference>
<protein>
    <submittedName>
        <fullName evidence="2">Uncharacterized protein</fullName>
    </submittedName>
</protein>
<name>A0A8H4J6L6_9PEZI</name>
<keyword evidence="3" id="KW-1185">Reference proteome</keyword>
<reference evidence="2" key="1">
    <citation type="submission" date="2020-04" db="EMBL/GenBank/DDBJ databases">
        <title>Genome Assembly and Annotation of Botryosphaeria dothidea sdau 11-99, a Latent Pathogen of Apple Fruit Ring Rot in China.</title>
        <authorList>
            <person name="Yu C."/>
            <person name="Diao Y."/>
            <person name="Lu Q."/>
            <person name="Zhao J."/>
            <person name="Cui S."/>
            <person name="Peng C."/>
            <person name="He B."/>
            <person name="Liu H."/>
        </authorList>
    </citation>
    <scope>NUCLEOTIDE SEQUENCE [LARGE SCALE GENOMIC DNA]</scope>
    <source>
        <strain evidence="2">Sdau11-99</strain>
    </source>
</reference>
<evidence type="ECO:0000313" key="2">
    <source>
        <dbReference type="EMBL" id="KAF4314057.1"/>
    </source>
</evidence>
<feature type="region of interest" description="Disordered" evidence="1">
    <location>
        <begin position="311"/>
        <end position="357"/>
    </location>
</feature>
<feature type="compositionally biased region" description="Basic and acidic residues" evidence="1">
    <location>
        <begin position="320"/>
        <end position="355"/>
    </location>
</feature>
<dbReference type="AlphaFoldDB" id="A0A8H4J6L6"/>
<evidence type="ECO:0000256" key="1">
    <source>
        <dbReference type="SAM" id="MobiDB-lite"/>
    </source>
</evidence>